<feature type="transmembrane region" description="Helical" evidence="7">
    <location>
        <begin position="480"/>
        <end position="501"/>
    </location>
</feature>
<dbReference type="RefSeq" id="XP_031860973.1">
    <property type="nucleotide sequence ID" value="XM_032004858.1"/>
</dbReference>
<feature type="transmembrane region" description="Helical" evidence="7">
    <location>
        <begin position="354"/>
        <end position="370"/>
    </location>
</feature>
<dbReference type="FunFam" id="1.20.1250.20:FF:000013">
    <property type="entry name" value="MFS general substrate transporter"/>
    <property type="match status" value="1"/>
</dbReference>
<dbReference type="OrthoDB" id="2985014at2759"/>
<feature type="region of interest" description="Disordered" evidence="6">
    <location>
        <begin position="1"/>
        <end position="56"/>
    </location>
</feature>
<accession>A0A5M6C3B0</accession>
<dbReference type="PROSITE" id="PS50850">
    <property type="entry name" value="MFS"/>
    <property type="match status" value="1"/>
</dbReference>
<feature type="transmembrane region" description="Helical" evidence="7">
    <location>
        <begin position="413"/>
        <end position="435"/>
    </location>
</feature>
<evidence type="ECO:0000256" key="7">
    <source>
        <dbReference type="SAM" id="Phobius"/>
    </source>
</evidence>
<dbReference type="SUPFAM" id="SSF103473">
    <property type="entry name" value="MFS general substrate transporter"/>
    <property type="match status" value="1"/>
</dbReference>
<evidence type="ECO:0000313" key="8">
    <source>
        <dbReference type="EMBL" id="WWD17699.1"/>
    </source>
</evidence>
<evidence type="ECO:0000256" key="5">
    <source>
        <dbReference type="ARBA" id="ARBA00023136"/>
    </source>
</evidence>
<dbReference type="InterPro" id="IPR011701">
    <property type="entry name" value="MFS"/>
</dbReference>
<dbReference type="GO" id="GO:0016020">
    <property type="term" value="C:membrane"/>
    <property type="evidence" value="ECO:0007669"/>
    <property type="project" value="UniProtKB-SubCell"/>
</dbReference>
<feature type="transmembrane region" description="Helical" evidence="7">
    <location>
        <begin position="217"/>
        <end position="237"/>
    </location>
</feature>
<proteinExistence type="predicted"/>
<dbReference type="InterPro" id="IPR020846">
    <property type="entry name" value="MFS_dom"/>
</dbReference>
<organism evidence="8 9">
    <name type="scientific">Kwoniella shandongensis</name>
    <dbReference type="NCBI Taxonomy" id="1734106"/>
    <lineage>
        <taxon>Eukaryota</taxon>
        <taxon>Fungi</taxon>
        <taxon>Dikarya</taxon>
        <taxon>Basidiomycota</taxon>
        <taxon>Agaricomycotina</taxon>
        <taxon>Tremellomycetes</taxon>
        <taxon>Tremellales</taxon>
        <taxon>Cryptococcaceae</taxon>
        <taxon>Kwoniella</taxon>
    </lineage>
</organism>
<name>A0A5M6C3B0_9TREE</name>
<feature type="transmembrane region" description="Helical" evidence="7">
    <location>
        <begin position="80"/>
        <end position="101"/>
    </location>
</feature>
<keyword evidence="5 7" id="KW-0472">Membrane</keyword>
<keyword evidence="4 7" id="KW-1133">Transmembrane helix</keyword>
<protein>
    <submittedName>
        <fullName evidence="8">Uncharacterized protein</fullName>
    </submittedName>
</protein>
<dbReference type="PANTHER" id="PTHR43791:SF36">
    <property type="entry name" value="TRANSPORTER, PUTATIVE (AFU_ORTHOLOGUE AFUA_6G08340)-RELATED"/>
    <property type="match status" value="1"/>
</dbReference>
<evidence type="ECO:0000256" key="3">
    <source>
        <dbReference type="ARBA" id="ARBA00022692"/>
    </source>
</evidence>
<sequence>MARHVSLAPQPIQVEEKTPDEQIDQAPAHSHHGEIGSGLVPMGTRTTGTTTDPEKASTRYAESDTGLVFREENRKAERKLLAKLDIAILPFAVLLYLSAYLDRGNLANARLQGLQANVLEGKDSNYSIALTMFYITYIVFSVPGTLLAKQFLPSRSIACGALIWSIAATCQAATFNPAGLYVCRLFVGVGEAMFGQAMGLHLSYWYTKRDLAKRIGLFISAGALSGAFAGLISFGVSNIRNAPLPQWRILFLIEGCPSMLLAICVFFFLPSKPEKSRYLTEEERTICLTRLNSENNVEMEAGIEWGGVKRSLTDWKTYVVSVAYSCFNLGLGSVSGFLPTIIKGFGYSNAEAQLFTVPPYAVALVFMLLLTSFSDYKQTRGLPIASVFILGIIGWSVLLTVPAVHNTHAQNSARYFACILIVTAGYTNIPLMMSWQSGCTGSQSQRATSLGMLNTLGQCLSLAAAFLFPTKEGPQYRKGSIVNITFQALGLVIVLSMTAYYRYENRRRDKVEGGRPAKGVALNVREQYDLAPGFRYVP</sequence>
<feature type="transmembrane region" description="Helical" evidence="7">
    <location>
        <begin position="126"/>
        <end position="147"/>
    </location>
</feature>
<keyword evidence="2" id="KW-0813">Transport</keyword>
<dbReference type="EMBL" id="CP144054">
    <property type="protein sequence ID" value="WWD17699.1"/>
    <property type="molecule type" value="Genomic_DNA"/>
</dbReference>
<dbReference type="Proteomes" id="UP000322225">
    <property type="component" value="Chromosome 4"/>
</dbReference>
<dbReference type="AlphaFoldDB" id="A0A5M6C3B0"/>
<dbReference type="GeneID" id="43588998"/>
<reference evidence="8" key="2">
    <citation type="submission" date="2024-01" db="EMBL/GenBank/DDBJ databases">
        <title>Comparative genomics of Cryptococcus and Kwoniella reveals pathogenesis evolution and contrasting modes of karyotype evolution via chromosome fusion or intercentromeric recombination.</title>
        <authorList>
            <person name="Coelho M.A."/>
            <person name="David-Palma M."/>
            <person name="Shea T."/>
            <person name="Bowers K."/>
            <person name="McGinley-Smith S."/>
            <person name="Mohammad A.W."/>
            <person name="Gnirke A."/>
            <person name="Yurkov A.M."/>
            <person name="Nowrousian M."/>
            <person name="Sun S."/>
            <person name="Cuomo C.A."/>
            <person name="Heitman J."/>
        </authorList>
    </citation>
    <scope>NUCLEOTIDE SEQUENCE</scope>
    <source>
        <strain evidence="8">CBS 12478</strain>
    </source>
</reference>
<evidence type="ECO:0000256" key="4">
    <source>
        <dbReference type="ARBA" id="ARBA00022989"/>
    </source>
</evidence>
<dbReference type="Gene3D" id="1.20.1250.20">
    <property type="entry name" value="MFS general substrate transporter like domains"/>
    <property type="match status" value="2"/>
</dbReference>
<feature type="transmembrane region" description="Helical" evidence="7">
    <location>
        <begin position="249"/>
        <end position="269"/>
    </location>
</feature>
<evidence type="ECO:0000313" key="9">
    <source>
        <dbReference type="Proteomes" id="UP000322225"/>
    </source>
</evidence>
<dbReference type="PANTHER" id="PTHR43791">
    <property type="entry name" value="PERMEASE-RELATED"/>
    <property type="match status" value="1"/>
</dbReference>
<feature type="transmembrane region" description="Helical" evidence="7">
    <location>
        <begin position="447"/>
        <end position="468"/>
    </location>
</feature>
<dbReference type="InterPro" id="IPR036259">
    <property type="entry name" value="MFS_trans_sf"/>
</dbReference>
<dbReference type="KEGG" id="ksn:43588998"/>
<comment type="subcellular location">
    <subcellularLocation>
        <location evidence="1">Membrane</location>
        <topology evidence="1">Multi-pass membrane protein</topology>
    </subcellularLocation>
</comment>
<dbReference type="FunFam" id="1.20.1250.20:FF:000018">
    <property type="entry name" value="MFS transporter permease"/>
    <property type="match status" value="1"/>
</dbReference>
<feature type="transmembrane region" description="Helical" evidence="7">
    <location>
        <begin position="318"/>
        <end position="342"/>
    </location>
</feature>
<evidence type="ECO:0000256" key="2">
    <source>
        <dbReference type="ARBA" id="ARBA00022448"/>
    </source>
</evidence>
<dbReference type="GO" id="GO:0022857">
    <property type="term" value="F:transmembrane transporter activity"/>
    <property type="evidence" value="ECO:0007669"/>
    <property type="project" value="InterPro"/>
</dbReference>
<dbReference type="Pfam" id="PF07690">
    <property type="entry name" value="MFS_1"/>
    <property type="match status" value="1"/>
</dbReference>
<keyword evidence="3 7" id="KW-0812">Transmembrane</keyword>
<evidence type="ECO:0000256" key="6">
    <source>
        <dbReference type="SAM" id="MobiDB-lite"/>
    </source>
</evidence>
<reference evidence="8" key="1">
    <citation type="submission" date="2017-08" db="EMBL/GenBank/DDBJ databases">
        <authorList>
            <person name="Cuomo C."/>
            <person name="Billmyre B."/>
            <person name="Heitman J."/>
        </authorList>
    </citation>
    <scope>NUCLEOTIDE SEQUENCE</scope>
    <source>
        <strain evidence="8">CBS 12478</strain>
    </source>
</reference>
<evidence type="ECO:0000256" key="1">
    <source>
        <dbReference type="ARBA" id="ARBA00004141"/>
    </source>
</evidence>
<gene>
    <name evidence="8" type="ORF">CI109_102140</name>
</gene>
<feature type="transmembrane region" description="Helical" evidence="7">
    <location>
        <begin position="382"/>
        <end position="401"/>
    </location>
</feature>
<keyword evidence="9" id="KW-1185">Reference proteome</keyword>